<feature type="transmembrane region" description="Helical" evidence="1">
    <location>
        <begin position="35"/>
        <end position="58"/>
    </location>
</feature>
<feature type="transmembrane region" description="Helical" evidence="1">
    <location>
        <begin position="7"/>
        <end position="29"/>
    </location>
</feature>
<keyword evidence="3" id="KW-1185">Reference proteome</keyword>
<accession>A0A5J4K709</accession>
<keyword evidence="1" id="KW-0812">Transmembrane</keyword>
<reference evidence="2 3" key="1">
    <citation type="journal article" date="2019" name="Int. J. Syst. Evol. Microbiol.">
        <title>Thermogemmatispora aurantia sp. nov. and Thermogemmatispora argillosa sp. nov., within the class Ktedonobacteria, and emended description of the genus Thermogemmatispora.</title>
        <authorList>
            <person name="Zheng Y."/>
            <person name="Wang C.M."/>
            <person name="Sakai Y."/>
            <person name="Abe K."/>
            <person name="Yokota A."/>
            <person name="Yabe S."/>
        </authorList>
    </citation>
    <scope>NUCLEOTIDE SEQUENCE [LARGE SCALE GENOMIC DNA]</scope>
    <source>
        <strain evidence="2 3">A1-2</strain>
    </source>
</reference>
<protein>
    <submittedName>
        <fullName evidence="2">Uncharacterized protein</fullName>
    </submittedName>
</protein>
<evidence type="ECO:0000313" key="2">
    <source>
        <dbReference type="EMBL" id="GER83315.1"/>
    </source>
</evidence>
<comment type="caution">
    <text evidence="2">The sequence shown here is derived from an EMBL/GenBank/DDBJ whole genome shotgun (WGS) entry which is preliminary data.</text>
</comment>
<dbReference type="RefSeq" id="WP_151728100.1">
    <property type="nucleotide sequence ID" value="NZ_BKZV01000002.1"/>
</dbReference>
<feature type="transmembrane region" description="Helical" evidence="1">
    <location>
        <begin position="89"/>
        <end position="110"/>
    </location>
</feature>
<proteinExistence type="predicted"/>
<sequence>MSKAEQFLAVLLFGAVVLDGIAVFALALLASFSLALALLILACLFGITGGLALSYGYVRCHKLKEREQLSGGGQPSEKSGISTSPPSHFLILGWGMLVAALVLFGLRLFWLH</sequence>
<dbReference type="AlphaFoldDB" id="A0A5J4K709"/>
<gene>
    <name evidence="2" type="ORF">KTAU_19520</name>
</gene>
<organism evidence="2 3">
    <name type="scientific">Thermogemmatispora aurantia</name>
    <dbReference type="NCBI Taxonomy" id="2045279"/>
    <lineage>
        <taxon>Bacteria</taxon>
        <taxon>Bacillati</taxon>
        <taxon>Chloroflexota</taxon>
        <taxon>Ktedonobacteria</taxon>
        <taxon>Thermogemmatisporales</taxon>
        <taxon>Thermogemmatisporaceae</taxon>
        <taxon>Thermogemmatispora</taxon>
    </lineage>
</organism>
<keyword evidence="1" id="KW-0472">Membrane</keyword>
<dbReference type="EMBL" id="BKZV01000002">
    <property type="protein sequence ID" value="GER83315.1"/>
    <property type="molecule type" value="Genomic_DNA"/>
</dbReference>
<dbReference type="Proteomes" id="UP000334820">
    <property type="component" value="Unassembled WGS sequence"/>
</dbReference>
<evidence type="ECO:0000313" key="3">
    <source>
        <dbReference type="Proteomes" id="UP000334820"/>
    </source>
</evidence>
<keyword evidence="1" id="KW-1133">Transmembrane helix</keyword>
<evidence type="ECO:0000256" key="1">
    <source>
        <dbReference type="SAM" id="Phobius"/>
    </source>
</evidence>
<name>A0A5J4K709_9CHLR</name>